<sequence length="210" mass="24156">MQKIITILLLQFLMQNAFALQIHQIRITENSPRTINISLDTEASELYYFHSGQSQISGNIITVKAFYINGFGSTIAYLNNNFEIPINPKRKMGYQLNVKVYYTNLQDLQNSENLQDQWTGFFLTPLSAPTSIIHPIEENPLNFKYQNPNPGFISVGSQNVNVAIFNAKGKFIENKKVHERLEFSHLPNGLYYFRFTNETTSQTIPIILKK</sequence>
<dbReference type="Proteomes" id="UP000199580">
    <property type="component" value="Unassembled WGS sequence"/>
</dbReference>
<reference evidence="4 5" key="1">
    <citation type="submission" date="2016-10" db="EMBL/GenBank/DDBJ databases">
        <authorList>
            <person name="de Groot N.N."/>
        </authorList>
    </citation>
    <scope>NUCLEOTIDE SEQUENCE [LARGE SCALE GENOMIC DNA]</scope>
    <source>
        <strain evidence="4 5">CGMCC 1.10076</strain>
    </source>
</reference>
<gene>
    <name evidence="4" type="ORF">SAMN04487935_0676</name>
</gene>
<feature type="signal peptide" evidence="2">
    <location>
        <begin position="1"/>
        <end position="19"/>
    </location>
</feature>
<evidence type="ECO:0000313" key="4">
    <source>
        <dbReference type="EMBL" id="SDJ32033.1"/>
    </source>
</evidence>
<keyword evidence="5" id="KW-1185">Reference proteome</keyword>
<dbReference type="AlphaFoldDB" id="A0A1G8SSC2"/>
<name>A0A1G8SSC2_9FLAO</name>
<dbReference type="InterPro" id="IPR026444">
    <property type="entry name" value="Secre_tail"/>
</dbReference>
<dbReference type="RefSeq" id="WP_091391832.1">
    <property type="nucleotide sequence ID" value="NZ_BKAI01000002.1"/>
</dbReference>
<dbReference type="STRING" id="1128970.SAMN04487935_0676"/>
<dbReference type="EMBL" id="FNEZ01000001">
    <property type="protein sequence ID" value="SDJ32033.1"/>
    <property type="molecule type" value="Genomic_DNA"/>
</dbReference>
<evidence type="ECO:0000259" key="3">
    <source>
        <dbReference type="Pfam" id="PF18962"/>
    </source>
</evidence>
<keyword evidence="1 2" id="KW-0732">Signal</keyword>
<evidence type="ECO:0000256" key="2">
    <source>
        <dbReference type="SAM" id="SignalP"/>
    </source>
</evidence>
<organism evidence="4 5">
    <name type="scientific">Flavobacterium noncentrifugens</name>
    <dbReference type="NCBI Taxonomy" id="1128970"/>
    <lineage>
        <taxon>Bacteria</taxon>
        <taxon>Pseudomonadati</taxon>
        <taxon>Bacteroidota</taxon>
        <taxon>Flavobacteriia</taxon>
        <taxon>Flavobacteriales</taxon>
        <taxon>Flavobacteriaceae</taxon>
        <taxon>Flavobacterium</taxon>
    </lineage>
</organism>
<evidence type="ECO:0000256" key="1">
    <source>
        <dbReference type="ARBA" id="ARBA00022729"/>
    </source>
</evidence>
<proteinExistence type="predicted"/>
<dbReference type="Pfam" id="PF18962">
    <property type="entry name" value="Por_Secre_tail"/>
    <property type="match status" value="1"/>
</dbReference>
<dbReference type="OrthoDB" id="9805017at2"/>
<protein>
    <submittedName>
        <fullName evidence="4">Por secretion system C-terminal sorting domain-containing protein</fullName>
    </submittedName>
</protein>
<evidence type="ECO:0000313" key="5">
    <source>
        <dbReference type="Proteomes" id="UP000199580"/>
    </source>
</evidence>
<feature type="domain" description="Secretion system C-terminal sorting" evidence="3">
    <location>
        <begin position="147"/>
        <end position="202"/>
    </location>
</feature>
<accession>A0A1G8SSC2</accession>
<dbReference type="NCBIfam" id="TIGR04183">
    <property type="entry name" value="Por_Secre_tail"/>
    <property type="match status" value="1"/>
</dbReference>
<feature type="chain" id="PRO_5011793030" evidence="2">
    <location>
        <begin position="20"/>
        <end position="210"/>
    </location>
</feature>